<reference evidence="2 3" key="1">
    <citation type="submission" date="2017-09" db="EMBL/GenBank/DDBJ databases">
        <title>The draft genome sequences of Marinobacter guineae M3B.</title>
        <authorList>
            <person name="Cao J."/>
        </authorList>
    </citation>
    <scope>NUCLEOTIDE SEQUENCE [LARGE SCALE GENOMIC DNA]</scope>
    <source>
        <strain evidence="2 3">M3B</strain>
    </source>
</reference>
<dbReference type="PANTHER" id="PTHR36302:SF1">
    <property type="entry name" value="COPPER CHAPERONE PCU(A)C"/>
    <property type="match status" value="1"/>
</dbReference>
<name>A0A2G1VCH8_9GAMM</name>
<sequence length="174" mass="18595">MNRLTALTTGLLIACSALITTPVLAQDYSQGDVKIDHPWSRPTPPGTPMGVGYMSISNTGGSEIVLTGARTPRAERVSIHRSSMQDGVMRMAPVKGGLAIPAGATVELKPHSYHLMLENLNSPLREDETIPLTLSFEGAADMEVELNVAPLDGQTMMNNQKMDHSGQGMDHSGD</sequence>
<dbReference type="SUPFAM" id="SSF110087">
    <property type="entry name" value="DR1885-like metal-binding protein"/>
    <property type="match status" value="1"/>
</dbReference>
<dbReference type="EMBL" id="NTFI01000005">
    <property type="protein sequence ID" value="PHQ24456.1"/>
    <property type="molecule type" value="Genomic_DNA"/>
</dbReference>
<protein>
    <submittedName>
        <fullName evidence="2">Metal-binding protein</fullName>
    </submittedName>
</protein>
<gene>
    <name evidence="2" type="ORF">CLH62_16260</name>
</gene>
<dbReference type="RefSeq" id="WP_099619232.1">
    <property type="nucleotide sequence ID" value="NZ_KZ319341.1"/>
</dbReference>
<organism evidence="2 3">
    <name type="scientific">Marinobacter guineae</name>
    <dbReference type="NCBI Taxonomy" id="432303"/>
    <lineage>
        <taxon>Bacteria</taxon>
        <taxon>Pseudomonadati</taxon>
        <taxon>Pseudomonadota</taxon>
        <taxon>Gammaproteobacteria</taxon>
        <taxon>Pseudomonadales</taxon>
        <taxon>Marinobacteraceae</taxon>
        <taxon>Marinobacter</taxon>
    </lineage>
</organism>
<dbReference type="PROSITE" id="PS51257">
    <property type="entry name" value="PROKAR_LIPOPROTEIN"/>
    <property type="match status" value="1"/>
</dbReference>
<dbReference type="AlphaFoldDB" id="A0A2G1VCH8"/>
<dbReference type="PANTHER" id="PTHR36302">
    <property type="entry name" value="BLR7088 PROTEIN"/>
    <property type="match status" value="1"/>
</dbReference>
<evidence type="ECO:0000313" key="3">
    <source>
        <dbReference type="Proteomes" id="UP000229044"/>
    </source>
</evidence>
<proteinExistence type="predicted"/>
<feature type="chain" id="PRO_5013646065" evidence="1">
    <location>
        <begin position="26"/>
        <end position="174"/>
    </location>
</feature>
<comment type="caution">
    <text evidence="2">The sequence shown here is derived from an EMBL/GenBank/DDBJ whole genome shotgun (WGS) entry which is preliminary data.</text>
</comment>
<dbReference type="Proteomes" id="UP000229044">
    <property type="component" value="Unassembled WGS sequence"/>
</dbReference>
<evidence type="ECO:0000313" key="2">
    <source>
        <dbReference type="EMBL" id="PHQ24456.1"/>
    </source>
</evidence>
<dbReference type="InterPro" id="IPR007410">
    <property type="entry name" value="LpqE-like"/>
</dbReference>
<dbReference type="InterPro" id="IPR058248">
    <property type="entry name" value="Lxx211020-like"/>
</dbReference>
<dbReference type="InterPro" id="IPR036182">
    <property type="entry name" value="PCuAC_sf"/>
</dbReference>
<evidence type="ECO:0000256" key="1">
    <source>
        <dbReference type="SAM" id="SignalP"/>
    </source>
</evidence>
<keyword evidence="3" id="KW-1185">Reference proteome</keyword>
<dbReference type="Pfam" id="PF04314">
    <property type="entry name" value="PCuAC"/>
    <property type="match status" value="1"/>
</dbReference>
<dbReference type="OrthoDB" id="9796962at2"/>
<feature type="signal peptide" evidence="1">
    <location>
        <begin position="1"/>
        <end position="25"/>
    </location>
</feature>
<keyword evidence="1" id="KW-0732">Signal</keyword>
<accession>A0A2G1VCH8</accession>
<dbReference type="Gene3D" id="2.60.40.1890">
    <property type="entry name" value="PCu(A)C copper chaperone"/>
    <property type="match status" value="1"/>
</dbReference>